<organism evidence="3">
    <name type="scientific">hydrothermal vent metagenome</name>
    <dbReference type="NCBI Taxonomy" id="652676"/>
    <lineage>
        <taxon>unclassified sequences</taxon>
        <taxon>metagenomes</taxon>
        <taxon>ecological metagenomes</taxon>
    </lineage>
</organism>
<evidence type="ECO:0000259" key="2">
    <source>
        <dbReference type="Pfam" id="PF13751"/>
    </source>
</evidence>
<dbReference type="InterPro" id="IPR025668">
    <property type="entry name" value="Tnp_DDE_dom"/>
</dbReference>
<evidence type="ECO:0000313" key="3">
    <source>
        <dbReference type="EMBL" id="SFV59269.1"/>
    </source>
</evidence>
<reference evidence="3" key="1">
    <citation type="submission" date="2016-10" db="EMBL/GenBank/DDBJ databases">
        <authorList>
            <person name="de Groot N.N."/>
        </authorList>
    </citation>
    <scope>NUCLEOTIDE SEQUENCE</scope>
</reference>
<dbReference type="PANTHER" id="PTHR33408">
    <property type="entry name" value="TRANSPOSASE"/>
    <property type="match status" value="1"/>
</dbReference>
<name>A0A1W1C0E6_9ZZZZ</name>
<dbReference type="PANTHER" id="PTHR33408:SF4">
    <property type="entry name" value="TRANSPOSASE DDE DOMAIN-CONTAINING PROTEIN"/>
    <property type="match status" value="1"/>
</dbReference>
<protein>
    <submittedName>
        <fullName evidence="3">Mobile element protein</fullName>
    </submittedName>
</protein>
<dbReference type="EMBL" id="FPHE01000090">
    <property type="protein sequence ID" value="SFV59269.1"/>
    <property type="molecule type" value="Genomic_DNA"/>
</dbReference>
<gene>
    <name evidence="3" type="ORF">MNB_SV-12-162</name>
</gene>
<dbReference type="AlphaFoldDB" id="A0A1W1C0E6"/>
<accession>A0A1W1C0E6</accession>
<dbReference type="Pfam" id="PF13751">
    <property type="entry name" value="DDE_Tnp_1_6"/>
    <property type="match status" value="1"/>
</dbReference>
<sequence>MKKSVEKDLKKIEEKIEIDFKKLQFTEKNPNNNENMLKPPTVIKLLKINKRKEKLEKDLDFLEKNNLTQYNRTDPDAKLMVKPAHNLMAYNVQIAVDGKYKFIVATDISSVGQDTNQLYNMASKSKDVLGQEKMNIIADKGYYNTNEIKKCIDNNITPFLSTPKYKQPKGELFTADKFEYDEEKDCYRCPNNQELTKASFTQDRGGRTNSVYQGSASKCKNCPLREKCIPAKTACKRIYRWEHQKMLEQHQSKMETDKAKEIIKKRGSIVEHPFGTIKQTLGWTHFLVRGKVKVTGENALIMFTYNFRRLINLIGIALFKKVLKALKNGNIEAIKAEIVAYIAMLLHIWVYFLGRIKFYSYKEEKLSFRLRDTPFEHLLRFS</sequence>
<evidence type="ECO:0000256" key="1">
    <source>
        <dbReference type="SAM" id="Coils"/>
    </source>
</evidence>
<feature type="domain" description="Transposase DDE" evidence="2">
    <location>
        <begin position="189"/>
        <end position="311"/>
    </location>
</feature>
<keyword evidence="1" id="KW-0175">Coiled coil</keyword>
<feature type="coiled-coil region" evidence="1">
    <location>
        <begin position="45"/>
        <end position="72"/>
    </location>
</feature>
<proteinExistence type="predicted"/>